<dbReference type="AlphaFoldDB" id="A0A0G0IPW8"/>
<dbReference type="EMBL" id="LBSM01000011">
    <property type="protein sequence ID" value="KKQ18061.1"/>
    <property type="molecule type" value="Genomic_DNA"/>
</dbReference>
<proteinExistence type="predicted"/>
<accession>A0A0G0IPW8</accession>
<dbReference type="Pfam" id="PF01569">
    <property type="entry name" value="PAP2"/>
    <property type="match status" value="1"/>
</dbReference>
<dbReference type="Proteomes" id="UP000034508">
    <property type="component" value="Unassembled WGS sequence"/>
</dbReference>
<evidence type="ECO:0000259" key="2">
    <source>
        <dbReference type="SMART" id="SM00014"/>
    </source>
</evidence>
<reference evidence="3 4" key="1">
    <citation type="journal article" date="2015" name="Nature">
        <title>rRNA introns, odd ribosomes, and small enigmatic genomes across a large radiation of phyla.</title>
        <authorList>
            <person name="Brown C.T."/>
            <person name="Hug L.A."/>
            <person name="Thomas B.C."/>
            <person name="Sharon I."/>
            <person name="Castelle C.J."/>
            <person name="Singh A."/>
            <person name="Wilkins M.J."/>
            <person name="Williams K.H."/>
            <person name="Banfield J.F."/>
        </authorList>
    </citation>
    <scope>NUCLEOTIDE SEQUENCE [LARGE SCALE GENOMIC DNA]</scope>
</reference>
<feature type="transmembrane region" description="Helical" evidence="1">
    <location>
        <begin position="127"/>
        <end position="143"/>
    </location>
</feature>
<gene>
    <name evidence="3" type="ORF">US31_C0011G0043</name>
</gene>
<keyword evidence="1" id="KW-1133">Transmembrane helix</keyword>
<dbReference type="SUPFAM" id="SSF48317">
    <property type="entry name" value="Acid phosphatase/Vanadium-dependent haloperoxidase"/>
    <property type="match status" value="1"/>
</dbReference>
<dbReference type="PANTHER" id="PTHR14969">
    <property type="entry name" value="SPHINGOSINE-1-PHOSPHATE PHOSPHOHYDROLASE"/>
    <property type="match status" value="1"/>
</dbReference>
<feature type="transmembrane region" description="Helical" evidence="1">
    <location>
        <begin position="155"/>
        <end position="173"/>
    </location>
</feature>
<keyword evidence="1" id="KW-0472">Membrane</keyword>
<dbReference type="Gene3D" id="1.20.144.10">
    <property type="entry name" value="Phosphatidic acid phosphatase type 2/haloperoxidase"/>
    <property type="match status" value="1"/>
</dbReference>
<sequence length="183" mass="21106">MEYKIVYFLNHLGSGTAVDSVSFYINWIPFLVVFWFLLALLALIFDKINGKRIFWGTILLVVIYFIINDLILKQTLASVFFRERPYIAFPNSIISSGELWADSSFPSGHLAMTIALSTFSLYFYRKWWVLALAILFIILMTFSRMHNGMHYPTDILGGTVLGISYGFLTVYLTRKMKKQPSTI</sequence>
<feature type="transmembrane region" description="Helical" evidence="1">
    <location>
        <begin position="24"/>
        <end position="45"/>
    </location>
</feature>
<evidence type="ECO:0000256" key="1">
    <source>
        <dbReference type="SAM" id="Phobius"/>
    </source>
</evidence>
<dbReference type="InterPro" id="IPR000326">
    <property type="entry name" value="PAP2/HPO"/>
</dbReference>
<name>A0A0G0IPW8_9BACT</name>
<evidence type="ECO:0000313" key="4">
    <source>
        <dbReference type="Proteomes" id="UP000034508"/>
    </source>
</evidence>
<dbReference type="CDD" id="cd01610">
    <property type="entry name" value="PAP2_like"/>
    <property type="match status" value="1"/>
</dbReference>
<feature type="transmembrane region" description="Helical" evidence="1">
    <location>
        <begin position="52"/>
        <end position="72"/>
    </location>
</feature>
<evidence type="ECO:0000313" key="3">
    <source>
        <dbReference type="EMBL" id="KKQ18061.1"/>
    </source>
</evidence>
<dbReference type="InterPro" id="IPR036938">
    <property type="entry name" value="PAP2/HPO_sf"/>
</dbReference>
<dbReference type="SMART" id="SM00014">
    <property type="entry name" value="acidPPc"/>
    <property type="match status" value="1"/>
</dbReference>
<protein>
    <submittedName>
        <fullName evidence="3">Phosphoesterase PA-phosphatase related protein</fullName>
    </submittedName>
</protein>
<organism evidence="3 4">
    <name type="scientific">Berkelbacteria bacterium GW2011_GWA1_36_9</name>
    <dbReference type="NCBI Taxonomy" id="1618331"/>
    <lineage>
        <taxon>Bacteria</taxon>
        <taxon>Candidatus Berkelbacteria</taxon>
    </lineage>
</organism>
<keyword evidence="1" id="KW-0812">Transmembrane</keyword>
<comment type="caution">
    <text evidence="3">The sequence shown here is derived from an EMBL/GenBank/DDBJ whole genome shotgun (WGS) entry which is preliminary data.</text>
</comment>
<dbReference type="PANTHER" id="PTHR14969:SF13">
    <property type="entry name" value="AT30094P"/>
    <property type="match status" value="1"/>
</dbReference>
<feature type="domain" description="Phosphatidic acid phosphatase type 2/haloperoxidase" evidence="2">
    <location>
        <begin position="58"/>
        <end position="170"/>
    </location>
</feature>